<keyword evidence="5" id="KW-0269">Exonuclease</keyword>
<dbReference type="InterPro" id="IPR020046">
    <property type="entry name" value="5-3_exonucl_a-hlix_arch_N"/>
</dbReference>
<keyword evidence="6" id="KW-1185">Reference proteome</keyword>
<evidence type="ECO:0000313" key="5">
    <source>
        <dbReference type="EMBL" id="MDT0633485.1"/>
    </source>
</evidence>
<dbReference type="SMART" id="SM00279">
    <property type="entry name" value="HhH2"/>
    <property type="match status" value="1"/>
</dbReference>
<dbReference type="InterPro" id="IPR002421">
    <property type="entry name" value="5-3_exonuclease"/>
</dbReference>
<dbReference type="SUPFAM" id="SSF47807">
    <property type="entry name" value="5' to 3' exonuclease, C-terminal subdomain"/>
    <property type="match status" value="1"/>
</dbReference>
<evidence type="ECO:0000313" key="6">
    <source>
        <dbReference type="Proteomes" id="UP001251857"/>
    </source>
</evidence>
<dbReference type="InterPro" id="IPR029060">
    <property type="entry name" value="PIN-like_dom_sf"/>
</dbReference>
<protein>
    <submittedName>
        <fullName evidence="5">5'-3' exonuclease H3TH domain-containing protein</fullName>
    </submittedName>
</protein>
<evidence type="ECO:0000256" key="3">
    <source>
        <dbReference type="ARBA" id="ARBA00023125"/>
    </source>
</evidence>
<dbReference type="SUPFAM" id="SSF88723">
    <property type="entry name" value="PIN domain-like"/>
    <property type="match status" value="1"/>
</dbReference>
<dbReference type="EMBL" id="JAVRIB010000001">
    <property type="protein sequence ID" value="MDT0633485.1"/>
    <property type="molecule type" value="Genomic_DNA"/>
</dbReference>
<sequence length="293" mass="31380">MLLVDASVYIFRAWFSLPESMVGPDGQPIHAAYGFADFLAGLLAETGPAHAAIAFDESLDSSFRNEIDPDYKANREPAPPSLKAQIAACMQLCRALGLATLSSPRYEADDLIGTLAVRARQQGRAVTIVSTDKDLAQLLAEGDCLYDYARGLRLDPAAIIERFGVRCAQIPDYLGLVGDAVDNIPGVAGIGAKTAAALLADGRDLDTLYADLDPVAAMPIRGAAAVRRKLEAGRDAAFRSRELARIVTEVPLDLEHGDIRWRGTDPAALATWCDQLGLGQRLRQRLAGLRAPA</sequence>
<evidence type="ECO:0000256" key="1">
    <source>
        <dbReference type="ARBA" id="ARBA00022722"/>
    </source>
</evidence>
<dbReference type="InterPro" id="IPR008918">
    <property type="entry name" value="HhH2"/>
</dbReference>
<dbReference type="SMART" id="SM00475">
    <property type="entry name" value="53EXOc"/>
    <property type="match status" value="1"/>
</dbReference>
<comment type="caution">
    <text evidence="5">The sequence shown here is derived from an EMBL/GenBank/DDBJ whole genome shotgun (WGS) entry which is preliminary data.</text>
</comment>
<dbReference type="GO" id="GO:0004527">
    <property type="term" value="F:exonuclease activity"/>
    <property type="evidence" value="ECO:0007669"/>
    <property type="project" value="UniProtKB-KW"/>
</dbReference>
<organism evidence="5 6">
    <name type="scientific">Spectribacter hydrogenoxidans</name>
    <dbReference type="NCBI Taxonomy" id="3075608"/>
    <lineage>
        <taxon>Bacteria</taxon>
        <taxon>Pseudomonadati</taxon>
        <taxon>Pseudomonadota</taxon>
        <taxon>Gammaproteobacteria</taxon>
        <taxon>Salinisphaerales</taxon>
        <taxon>Salinisphaeraceae</taxon>
        <taxon>Spectribacter</taxon>
    </lineage>
</organism>
<dbReference type="Pfam" id="PF01367">
    <property type="entry name" value="5_3_exonuc"/>
    <property type="match status" value="1"/>
</dbReference>
<dbReference type="PANTHER" id="PTHR42646:SF2">
    <property type="entry name" value="5'-3' EXONUCLEASE FAMILY PROTEIN"/>
    <property type="match status" value="1"/>
</dbReference>
<accession>A0ABU3BW69</accession>
<dbReference type="PANTHER" id="PTHR42646">
    <property type="entry name" value="FLAP ENDONUCLEASE XNI"/>
    <property type="match status" value="1"/>
</dbReference>
<dbReference type="RefSeq" id="WP_311651194.1">
    <property type="nucleotide sequence ID" value="NZ_JAVRIB010000001.1"/>
</dbReference>
<keyword evidence="3" id="KW-0238">DNA-binding</keyword>
<reference evidence="5 6" key="1">
    <citation type="submission" date="2023-09" db="EMBL/GenBank/DDBJ databases">
        <authorList>
            <person name="Rey-Velasco X."/>
        </authorList>
    </citation>
    <scope>NUCLEOTIDE SEQUENCE [LARGE SCALE GENOMIC DNA]</scope>
    <source>
        <strain evidence="5 6">W335</strain>
    </source>
</reference>
<dbReference type="InterPro" id="IPR038969">
    <property type="entry name" value="FEN"/>
</dbReference>
<evidence type="ECO:0000259" key="4">
    <source>
        <dbReference type="SMART" id="SM00475"/>
    </source>
</evidence>
<gene>
    <name evidence="5" type="ORF">RM532_00795</name>
</gene>
<feature type="domain" description="5'-3' exonuclease" evidence="4">
    <location>
        <begin position="1"/>
        <end position="262"/>
    </location>
</feature>
<dbReference type="InterPro" id="IPR020045">
    <property type="entry name" value="DNA_polI_H3TH"/>
</dbReference>
<keyword evidence="2" id="KW-0378">Hydrolase</keyword>
<evidence type="ECO:0000256" key="2">
    <source>
        <dbReference type="ARBA" id="ARBA00022801"/>
    </source>
</evidence>
<dbReference type="Proteomes" id="UP001251857">
    <property type="component" value="Unassembled WGS sequence"/>
</dbReference>
<dbReference type="Pfam" id="PF02739">
    <property type="entry name" value="5_3_exonuc_N"/>
    <property type="match status" value="1"/>
</dbReference>
<dbReference type="Gene3D" id="1.10.150.20">
    <property type="entry name" value="5' to 3' exonuclease, C-terminal subdomain"/>
    <property type="match status" value="1"/>
</dbReference>
<dbReference type="CDD" id="cd09898">
    <property type="entry name" value="H3TH_53EXO"/>
    <property type="match status" value="1"/>
</dbReference>
<name>A0ABU3BW69_9GAMM</name>
<dbReference type="Gene3D" id="3.40.50.1010">
    <property type="entry name" value="5'-nuclease"/>
    <property type="match status" value="1"/>
</dbReference>
<proteinExistence type="predicted"/>
<dbReference type="InterPro" id="IPR036279">
    <property type="entry name" value="5-3_exonuclease_C_sf"/>
</dbReference>
<dbReference type="CDD" id="cd09859">
    <property type="entry name" value="PIN_53EXO"/>
    <property type="match status" value="1"/>
</dbReference>
<keyword evidence="1" id="KW-0540">Nuclease</keyword>